<feature type="region of interest" description="Disordered" evidence="1">
    <location>
        <begin position="64"/>
        <end position="106"/>
    </location>
</feature>
<feature type="compositionally biased region" description="Low complexity" evidence="1">
    <location>
        <begin position="89"/>
        <end position="106"/>
    </location>
</feature>
<evidence type="ECO:0000256" key="1">
    <source>
        <dbReference type="SAM" id="MobiDB-lite"/>
    </source>
</evidence>
<reference evidence="3 4" key="1">
    <citation type="submission" date="2018-10" db="EMBL/GenBank/DDBJ databases">
        <title>Streptococcus hillyeri sp. nov., isolated from equine tracheal sample.</title>
        <authorList>
            <person name="Macfadyen A.C."/>
            <person name="Waller A."/>
            <person name="Paterson G.K."/>
        </authorList>
    </citation>
    <scope>NUCLEOTIDE SEQUENCE [LARGE SCALE GENOMIC DNA]</scope>
    <source>
        <strain evidence="3 4">28462</strain>
    </source>
</reference>
<protein>
    <recommendedName>
        <fullName evidence="5">LysM domain-containing protein</fullName>
    </recommendedName>
</protein>
<evidence type="ECO:0008006" key="5">
    <source>
        <dbReference type="Google" id="ProtNLM"/>
    </source>
</evidence>
<name>A0A3L9DXF0_9STRE</name>
<keyword evidence="2" id="KW-0472">Membrane</keyword>
<sequence>MSKEPWEEQVFPEEEAGNSRQKHKEVGIQTPILTILLSIFFVIFVGILLFMFYTSNGNTDREEATTGFYGASTSQADAKKSETKTNEAETSLNSEEMTETTSETSVSQTEAVVRNGGTTVVEAGEGAGAIAARAGISLDKLYALNPEKMTGPGGTWWANPGDVVYID</sequence>
<accession>A0A3L9DXF0</accession>
<keyword evidence="4" id="KW-1185">Reference proteome</keyword>
<feature type="transmembrane region" description="Helical" evidence="2">
    <location>
        <begin position="32"/>
        <end position="53"/>
    </location>
</feature>
<dbReference type="RefSeq" id="WP_121834781.1">
    <property type="nucleotide sequence ID" value="NZ_RCVM01000003.1"/>
</dbReference>
<gene>
    <name evidence="3" type="ORF">EAF07_02860</name>
</gene>
<proteinExistence type="predicted"/>
<evidence type="ECO:0000256" key="2">
    <source>
        <dbReference type="SAM" id="Phobius"/>
    </source>
</evidence>
<keyword evidence="2" id="KW-1133">Transmembrane helix</keyword>
<comment type="caution">
    <text evidence="3">The sequence shown here is derived from an EMBL/GenBank/DDBJ whole genome shotgun (WGS) entry which is preliminary data.</text>
</comment>
<dbReference type="NCBIfam" id="NF042931">
    <property type="entry name" value="SAG1386_EF1546"/>
    <property type="match status" value="1"/>
</dbReference>
<dbReference type="Proteomes" id="UP000279194">
    <property type="component" value="Unassembled WGS sequence"/>
</dbReference>
<evidence type="ECO:0000313" key="3">
    <source>
        <dbReference type="EMBL" id="RLY04399.1"/>
    </source>
</evidence>
<dbReference type="OrthoDB" id="2242633at2"/>
<feature type="region of interest" description="Disordered" evidence="1">
    <location>
        <begin position="1"/>
        <end position="24"/>
    </location>
</feature>
<evidence type="ECO:0000313" key="4">
    <source>
        <dbReference type="Proteomes" id="UP000279194"/>
    </source>
</evidence>
<organism evidence="3 4">
    <name type="scientific">Streptococcus hillyeri</name>
    <dbReference type="NCBI Taxonomy" id="2282420"/>
    <lineage>
        <taxon>Bacteria</taxon>
        <taxon>Bacillati</taxon>
        <taxon>Bacillota</taxon>
        <taxon>Bacilli</taxon>
        <taxon>Lactobacillales</taxon>
        <taxon>Streptococcaceae</taxon>
        <taxon>Streptococcus</taxon>
    </lineage>
</organism>
<dbReference type="AlphaFoldDB" id="A0A3L9DXF0"/>
<dbReference type="EMBL" id="RCVM01000003">
    <property type="protein sequence ID" value="RLY04399.1"/>
    <property type="molecule type" value="Genomic_DNA"/>
</dbReference>
<feature type="compositionally biased region" description="Basic and acidic residues" evidence="1">
    <location>
        <begin position="77"/>
        <end position="87"/>
    </location>
</feature>
<dbReference type="InterPro" id="IPR049981">
    <property type="entry name" value="SPy_0802-like"/>
</dbReference>
<keyword evidence="2" id="KW-0812">Transmembrane</keyword>